<protein>
    <submittedName>
        <fullName evidence="1">Uncharacterized protein</fullName>
    </submittedName>
</protein>
<dbReference type="EMBL" id="MT143864">
    <property type="protein sequence ID" value="QJB03866.1"/>
    <property type="molecule type" value="Genomic_DNA"/>
</dbReference>
<proteinExistence type="predicted"/>
<organism evidence="1">
    <name type="scientific">viral metagenome</name>
    <dbReference type="NCBI Taxonomy" id="1070528"/>
    <lineage>
        <taxon>unclassified sequences</taxon>
        <taxon>metagenomes</taxon>
        <taxon>organismal metagenomes</taxon>
    </lineage>
</organism>
<accession>A0A6M3MEZ4</accession>
<dbReference type="Gene3D" id="2.40.30.20">
    <property type="match status" value="1"/>
</dbReference>
<dbReference type="AlphaFoldDB" id="A0A6M3MEZ4"/>
<reference evidence="1" key="1">
    <citation type="submission" date="2020-03" db="EMBL/GenBank/DDBJ databases">
        <title>The deep terrestrial virosphere.</title>
        <authorList>
            <person name="Holmfeldt K."/>
            <person name="Nilsson E."/>
            <person name="Simone D."/>
            <person name="Lopez-Fernandez M."/>
            <person name="Wu X."/>
            <person name="de Brujin I."/>
            <person name="Lundin D."/>
            <person name="Andersson A."/>
            <person name="Bertilsson S."/>
            <person name="Dopson M."/>
        </authorList>
    </citation>
    <scope>NUCLEOTIDE SEQUENCE</scope>
    <source>
        <strain evidence="1">MM171B00540</strain>
    </source>
</reference>
<dbReference type="InterPro" id="IPR023366">
    <property type="entry name" value="ATP_synth_asu-like_sf"/>
</dbReference>
<gene>
    <name evidence="1" type="ORF">MM171B00540_0005</name>
</gene>
<evidence type="ECO:0000313" key="1">
    <source>
        <dbReference type="EMBL" id="QJB03866.1"/>
    </source>
</evidence>
<sequence>MQPASADFLARNVLEGKEPVYLVHFEGKTTDYVTSERITAPANTLAAFLKKISGPSQKITPEEGRSDIGQVTASILDYRERNWGFRWMDGVAWQEGTRWSGFSKGNWLITKLIADDAYNMQRKKATIKLGYADMAEADMLTITGWVTDISQWPDGLGYDFTITDFQKWMQRKIFRAAGTTPAVFGGNPLNILLAILTSTGGADIEGMTVAAVCQVTWTDHGLVTGDTVVFRGIAQADWVTMNGISYTVTKIDDDNFTVPKNTGGYAAYVPAVDPGVITVGNYDWYAESWGLGLNPNMINIDHIESEKDKWFAGFKMSFDIREPTTAKEFLETEIFKVCNIYPVIRGDGSFDIKVFRPPLPEEWATIVSFDEDAIIGLPTWDQNLKGLINEVDFFYDYNADDKEYVTEVFYTDSNTVLSTQRGPGKKTPSMKSRGITTAGGGLDFTKRRWNKIRLRYSTNGPPPIVNISTFFNKNLSEVGDLVQVTNQHIPNLKTGSKGITGDWFEIIDRQIDWMKGICKFILLYTSYAGKRYKAISPAGTVLAGASTTVFTLTAGEGAKFEVGWHIDVFYRNMVAVGTDRMITDITGDQITIAPALGSTPAAGWIITFSTYDNCTNDQKNYGFIGNALNEVGAASEDGYYIC</sequence>
<name>A0A6M3MEZ4_9ZZZZ</name>